<comment type="caution">
    <text evidence="1">The sequence shown here is derived from an EMBL/GenBank/DDBJ whole genome shotgun (WGS) entry which is preliminary data.</text>
</comment>
<evidence type="ECO:0000313" key="1">
    <source>
        <dbReference type="EMBL" id="MRN57287.1"/>
    </source>
</evidence>
<dbReference type="RefSeq" id="WP_154122770.1">
    <property type="nucleotide sequence ID" value="NZ_WJXB01000023.1"/>
</dbReference>
<name>A0A7X2HBX6_9BACL</name>
<evidence type="ECO:0000313" key="2">
    <source>
        <dbReference type="Proteomes" id="UP000463051"/>
    </source>
</evidence>
<keyword evidence="2" id="KW-1185">Reference proteome</keyword>
<accession>A0A7X2HBX6</accession>
<protein>
    <submittedName>
        <fullName evidence="1">Uncharacterized protein</fullName>
    </submittedName>
</protein>
<gene>
    <name evidence="1" type="ORF">GJB61_30605</name>
</gene>
<dbReference type="AlphaFoldDB" id="A0A7X2HBX6"/>
<dbReference type="Proteomes" id="UP000463051">
    <property type="component" value="Unassembled WGS sequence"/>
</dbReference>
<dbReference type="EMBL" id="WJXB01000023">
    <property type="protein sequence ID" value="MRN57287.1"/>
    <property type="molecule type" value="Genomic_DNA"/>
</dbReference>
<proteinExistence type="predicted"/>
<sequence>MLKKILGWLKPIDKNIYPKKSTAKPVSTKSISPKKRTIESNRINIQLDQLSKDTKYISDIMILNKFCLNSLISCIFH</sequence>
<organism evidence="1 2">
    <name type="scientific">Paenibacillus monticola</name>
    <dbReference type="NCBI Taxonomy" id="2666075"/>
    <lineage>
        <taxon>Bacteria</taxon>
        <taxon>Bacillati</taxon>
        <taxon>Bacillota</taxon>
        <taxon>Bacilli</taxon>
        <taxon>Bacillales</taxon>
        <taxon>Paenibacillaceae</taxon>
        <taxon>Paenibacillus</taxon>
    </lineage>
</organism>
<reference evidence="1 2" key="1">
    <citation type="submission" date="2019-11" db="EMBL/GenBank/DDBJ databases">
        <title>Paenibacillus monticola sp. nov., a novel PGPR strain isolated from mountain sample in China.</title>
        <authorList>
            <person name="Zhao Q."/>
            <person name="Li H.-P."/>
            <person name="Zhang J.-L."/>
        </authorList>
    </citation>
    <scope>NUCLEOTIDE SEQUENCE [LARGE SCALE GENOMIC DNA]</scope>
    <source>
        <strain evidence="1 2">LC-T2</strain>
    </source>
</reference>